<organism evidence="4 5">
    <name type="scientific">Pseudosulfitobacter pseudonitzschiae</name>
    <dbReference type="NCBI Taxonomy" id="1402135"/>
    <lineage>
        <taxon>Bacteria</taxon>
        <taxon>Pseudomonadati</taxon>
        <taxon>Pseudomonadota</taxon>
        <taxon>Alphaproteobacteria</taxon>
        <taxon>Rhodobacterales</taxon>
        <taxon>Roseobacteraceae</taxon>
        <taxon>Pseudosulfitobacter</taxon>
    </lineage>
</organism>
<feature type="signal peptide" evidence="2">
    <location>
        <begin position="1"/>
        <end position="20"/>
    </location>
</feature>
<proteinExistence type="predicted"/>
<keyword evidence="5" id="KW-1185">Reference proteome</keyword>
<feature type="domain" description="PRC-barrel" evidence="3">
    <location>
        <begin position="42"/>
        <end position="114"/>
    </location>
</feature>
<evidence type="ECO:0000259" key="3">
    <source>
        <dbReference type="Pfam" id="PF05239"/>
    </source>
</evidence>
<reference evidence="4 5" key="1">
    <citation type="submission" date="2017-07" db="EMBL/GenBank/DDBJ databases">
        <title>Genome Sequence of Sulfitobacter pseudonitzschiae Strain SMR1 Isolated from a culture of the Diatom Skeletonema marinoi.</title>
        <authorList>
            <person name="Topel M."/>
            <person name="Pinder M.I.M."/>
            <person name="Johansson O.N."/>
            <person name="Kourtchenko O."/>
            <person name="Godhe A."/>
            <person name="Clarke A.K."/>
        </authorList>
    </citation>
    <scope>NUCLEOTIDE SEQUENCE [LARGE SCALE GENOMIC DNA]</scope>
    <source>
        <strain evidence="4 5">SMR1</strain>
    </source>
</reference>
<sequence>MKQFLATTAAAALLATSAFAQTQMQSPFVDSTVEAVSSAQTVRASDLIGKAVYVTQADVTTQEIDTDAIEWERVGDVNDLIMSPDGEVNAVLLDIGGFLGVGERSVALNIDQLNLVSGMSDRGEYYVVFKGTAETLENAPEYDTSVIGMWAEDSAATDNADATDSTMTTDTAATDPAATDMQADTEQAADADAAATDNTDTAATADMTADKDMKTGADMDASENNDTFTANPPTVAMDGWAQVEFDDLTAEDLTGAAVFDAQMEGIGEVGELYVSEDGKLTGALLDIGGFLGIGEDHVRVDMASLNIQRGNDGGEVRVYVDMTEDSLKAMQETK</sequence>
<accession>A0A221K3A8</accession>
<gene>
    <name evidence="4" type="ORF">SULPSESMR1_02697</name>
</gene>
<feature type="chain" id="PRO_5012533176" evidence="2">
    <location>
        <begin position="21"/>
        <end position="334"/>
    </location>
</feature>
<dbReference type="EMBL" id="CP022415">
    <property type="protein sequence ID" value="ASM73492.1"/>
    <property type="molecule type" value="Genomic_DNA"/>
</dbReference>
<protein>
    <submittedName>
        <fullName evidence="4">PRC-barrel domain protein</fullName>
    </submittedName>
</protein>
<dbReference type="AlphaFoldDB" id="A0A221K3A8"/>
<evidence type="ECO:0000313" key="4">
    <source>
        <dbReference type="EMBL" id="ASM73492.1"/>
    </source>
</evidence>
<dbReference type="InterPro" id="IPR011033">
    <property type="entry name" value="PRC_barrel-like_sf"/>
</dbReference>
<name>A0A221K3A8_9RHOB</name>
<dbReference type="PANTHER" id="PTHR36505:SF1">
    <property type="entry name" value="BLR1072 PROTEIN"/>
    <property type="match status" value="1"/>
</dbReference>
<keyword evidence="2" id="KW-0732">Signal</keyword>
<evidence type="ECO:0000256" key="2">
    <source>
        <dbReference type="SAM" id="SignalP"/>
    </source>
</evidence>
<dbReference type="Pfam" id="PF05239">
    <property type="entry name" value="PRC"/>
    <property type="match status" value="2"/>
</dbReference>
<evidence type="ECO:0000256" key="1">
    <source>
        <dbReference type="SAM" id="MobiDB-lite"/>
    </source>
</evidence>
<dbReference type="OrthoDB" id="7876889at2"/>
<feature type="domain" description="PRC-barrel" evidence="3">
    <location>
        <begin position="248"/>
        <end position="317"/>
    </location>
</feature>
<dbReference type="Proteomes" id="UP000199754">
    <property type="component" value="Chromosome"/>
</dbReference>
<dbReference type="Gene3D" id="2.30.30.240">
    <property type="entry name" value="PRC-barrel domain"/>
    <property type="match status" value="2"/>
</dbReference>
<dbReference type="KEGG" id="spse:SULPSESMR1_02697"/>
<dbReference type="PANTHER" id="PTHR36505">
    <property type="entry name" value="BLR1072 PROTEIN"/>
    <property type="match status" value="1"/>
</dbReference>
<dbReference type="RefSeq" id="WP_089421265.1">
    <property type="nucleotide sequence ID" value="NZ_CP022415.1"/>
</dbReference>
<evidence type="ECO:0000313" key="5">
    <source>
        <dbReference type="Proteomes" id="UP000199754"/>
    </source>
</evidence>
<feature type="region of interest" description="Disordered" evidence="1">
    <location>
        <begin position="157"/>
        <end position="205"/>
    </location>
</feature>
<dbReference type="InterPro" id="IPR027275">
    <property type="entry name" value="PRC-brl_dom"/>
</dbReference>
<dbReference type="SUPFAM" id="SSF50346">
    <property type="entry name" value="PRC-barrel domain"/>
    <property type="match status" value="2"/>
</dbReference>